<dbReference type="Proteomes" id="UP000193467">
    <property type="component" value="Unassembled WGS sequence"/>
</dbReference>
<name>A0A1Y2E5I5_9BASI</name>
<evidence type="ECO:0000313" key="3">
    <source>
        <dbReference type="Proteomes" id="UP000193467"/>
    </source>
</evidence>
<accession>A0A1Y2E5I5</accession>
<feature type="compositionally biased region" description="Polar residues" evidence="1">
    <location>
        <begin position="22"/>
        <end position="37"/>
    </location>
</feature>
<feature type="region of interest" description="Disordered" evidence="1">
    <location>
        <begin position="1"/>
        <end position="64"/>
    </location>
</feature>
<feature type="region of interest" description="Disordered" evidence="1">
    <location>
        <begin position="176"/>
        <end position="195"/>
    </location>
</feature>
<dbReference type="AlphaFoldDB" id="A0A1Y2E5I5"/>
<feature type="region of interest" description="Disordered" evidence="1">
    <location>
        <begin position="294"/>
        <end position="323"/>
    </location>
</feature>
<dbReference type="STRING" id="106004.A0A1Y2E5I5"/>
<keyword evidence="3" id="KW-1185">Reference proteome</keyword>
<protein>
    <submittedName>
        <fullName evidence="2">Uncharacterized protein</fullName>
    </submittedName>
</protein>
<comment type="caution">
    <text evidence="2">The sequence shown here is derived from an EMBL/GenBank/DDBJ whole genome shotgun (WGS) entry which is preliminary data.</text>
</comment>
<reference evidence="2 3" key="1">
    <citation type="submission" date="2016-07" db="EMBL/GenBank/DDBJ databases">
        <title>Pervasive Adenine N6-methylation of Active Genes in Fungi.</title>
        <authorList>
            <consortium name="DOE Joint Genome Institute"/>
            <person name="Mondo S.J."/>
            <person name="Dannebaum R.O."/>
            <person name="Kuo R.C."/>
            <person name="Labutti K."/>
            <person name="Haridas S."/>
            <person name="Kuo A."/>
            <person name="Salamov A."/>
            <person name="Ahrendt S.R."/>
            <person name="Lipzen A."/>
            <person name="Sullivan W."/>
            <person name="Andreopoulos W.B."/>
            <person name="Clum A."/>
            <person name="Lindquist E."/>
            <person name="Daum C."/>
            <person name="Ramamoorthy G.K."/>
            <person name="Gryganskyi A."/>
            <person name="Culley D."/>
            <person name="Magnuson J.K."/>
            <person name="James T.Y."/>
            <person name="O'Malley M.A."/>
            <person name="Stajich J.E."/>
            <person name="Spatafora J.W."/>
            <person name="Visel A."/>
            <person name="Grigoriev I.V."/>
        </authorList>
    </citation>
    <scope>NUCLEOTIDE SEQUENCE [LARGE SCALE GENOMIC DNA]</scope>
    <source>
        <strain evidence="2 3">62-1032</strain>
    </source>
</reference>
<proteinExistence type="predicted"/>
<feature type="compositionally biased region" description="Low complexity" evidence="1">
    <location>
        <begin position="134"/>
        <end position="155"/>
    </location>
</feature>
<organism evidence="2 3">
    <name type="scientific">Leucosporidium creatinivorum</name>
    <dbReference type="NCBI Taxonomy" id="106004"/>
    <lineage>
        <taxon>Eukaryota</taxon>
        <taxon>Fungi</taxon>
        <taxon>Dikarya</taxon>
        <taxon>Basidiomycota</taxon>
        <taxon>Pucciniomycotina</taxon>
        <taxon>Microbotryomycetes</taxon>
        <taxon>Leucosporidiales</taxon>
        <taxon>Leucosporidium</taxon>
    </lineage>
</organism>
<feature type="compositionally biased region" description="Low complexity" evidence="1">
    <location>
        <begin position="294"/>
        <end position="307"/>
    </location>
</feature>
<gene>
    <name evidence="2" type="ORF">BCR35DRAFT_294923</name>
</gene>
<feature type="compositionally biased region" description="Low complexity" evidence="1">
    <location>
        <begin position="1"/>
        <end position="12"/>
    </location>
</feature>
<sequence>SSSRSSAPASPARARRSHSAVFKTTSSASCTPLQISRSKSSSPAAYPPAPLAQNGFPRGPPYRRVPLWSGKEDARKLFLLPQGASSLVKAAGASSLVLLVVQPSNELQLPPPLSPCLTRFLPPSSRLKQCTLLPPLATSPSTAPATTSPLRTLRTTRPHPPLPPLARGLALAIPSSSAPRVSSRATPPTSVKSSWDTFTTKSLSLKRPLALARRIASVLGAEPPRGTPSSAERRVPTLTARTTFNTKSSWTRFVTPRRASTRPTLSVLFAPRGPNLVRRPTATVARAARPRTFALPSRPSSTTPSSTVLERTRIKPPSCTRSF</sequence>
<dbReference type="EMBL" id="MCGR01000062">
    <property type="protein sequence ID" value="ORY66782.1"/>
    <property type="molecule type" value="Genomic_DNA"/>
</dbReference>
<feature type="region of interest" description="Disordered" evidence="1">
    <location>
        <begin position="134"/>
        <end position="160"/>
    </location>
</feature>
<feature type="compositionally biased region" description="Low complexity" evidence="1">
    <location>
        <begin position="176"/>
        <end position="188"/>
    </location>
</feature>
<feature type="non-terminal residue" evidence="2">
    <location>
        <position position="1"/>
    </location>
</feature>
<evidence type="ECO:0000256" key="1">
    <source>
        <dbReference type="SAM" id="MobiDB-lite"/>
    </source>
</evidence>
<evidence type="ECO:0000313" key="2">
    <source>
        <dbReference type="EMBL" id="ORY66782.1"/>
    </source>
</evidence>
<dbReference type="InParanoid" id="A0A1Y2E5I5"/>